<dbReference type="Proteomes" id="UP000886841">
    <property type="component" value="Unassembled WGS sequence"/>
</dbReference>
<reference evidence="4" key="1">
    <citation type="submission" date="2020-10" db="EMBL/GenBank/DDBJ databases">
        <authorList>
            <person name="Gilroy R."/>
        </authorList>
    </citation>
    <scope>NUCLEOTIDE SEQUENCE</scope>
    <source>
        <strain evidence="4">ChiSxjej1B13-7041</strain>
    </source>
</reference>
<dbReference type="GO" id="GO:0005737">
    <property type="term" value="C:cytoplasm"/>
    <property type="evidence" value="ECO:0007669"/>
    <property type="project" value="TreeGrafter"/>
</dbReference>
<evidence type="ECO:0000256" key="2">
    <source>
        <dbReference type="ARBA" id="ARBA00022801"/>
    </source>
</evidence>
<gene>
    <name evidence="4" type="ORF">IAB98_12560</name>
</gene>
<keyword evidence="1" id="KW-0479">Metal-binding</keyword>
<organism evidence="4 5">
    <name type="scientific">Candidatus Egerieimonas intestinavium</name>
    <dbReference type="NCBI Taxonomy" id="2840777"/>
    <lineage>
        <taxon>Bacteria</taxon>
        <taxon>Bacillati</taxon>
        <taxon>Bacillota</taxon>
        <taxon>Clostridia</taxon>
        <taxon>Lachnospirales</taxon>
        <taxon>Lachnospiraceae</taxon>
        <taxon>Lachnospiraceae incertae sedis</taxon>
        <taxon>Candidatus Egerieimonas</taxon>
    </lineage>
</organism>
<dbReference type="InterPro" id="IPR006674">
    <property type="entry name" value="HD_domain"/>
</dbReference>
<dbReference type="PANTHER" id="PTHR11845">
    <property type="entry name" value="5'-DEOXYNUCLEOTIDASE HDDC2"/>
    <property type="match status" value="1"/>
</dbReference>
<dbReference type="AlphaFoldDB" id="A0A9D1JH83"/>
<comment type="caution">
    <text evidence="4">The sequence shown here is derived from an EMBL/GenBank/DDBJ whole genome shotgun (WGS) entry which is preliminary data.</text>
</comment>
<dbReference type="EMBL" id="DVHU01000111">
    <property type="protein sequence ID" value="HIR94241.1"/>
    <property type="molecule type" value="Genomic_DNA"/>
</dbReference>
<reference evidence="4" key="2">
    <citation type="journal article" date="2021" name="PeerJ">
        <title>Extensive microbial diversity within the chicken gut microbiome revealed by metagenomics and culture.</title>
        <authorList>
            <person name="Gilroy R."/>
            <person name="Ravi A."/>
            <person name="Getino M."/>
            <person name="Pursley I."/>
            <person name="Horton D.L."/>
            <person name="Alikhan N.F."/>
            <person name="Baker D."/>
            <person name="Gharbi K."/>
            <person name="Hall N."/>
            <person name="Watson M."/>
            <person name="Adriaenssens E.M."/>
            <person name="Foster-Nyarko E."/>
            <person name="Jarju S."/>
            <person name="Secka A."/>
            <person name="Antonio M."/>
            <person name="Oren A."/>
            <person name="Chaudhuri R.R."/>
            <person name="La Ragione R."/>
            <person name="Hildebrand F."/>
            <person name="Pallen M.J."/>
        </authorList>
    </citation>
    <scope>NUCLEOTIDE SEQUENCE</scope>
    <source>
        <strain evidence="4">ChiSxjej1B13-7041</strain>
    </source>
</reference>
<protein>
    <submittedName>
        <fullName evidence="4">HD domain-containing protein</fullName>
    </submittedName>
</protein>
<evidence type="ECO:0000313" key="5">
    <source>
        <dbReference type="Proteomes" id="UP000886841"/>
    </source>
</evidence>
<dbReference type="GO" id="GO:0046872">
    <property type="term" value="F:metal ion binding"/>
    <property type="evidence" value="ECO:0007669"/>
    <property type="project" value="UniProtKB-KW"/>
</dbReference>
<dbReference type="Gene3D" id="1.10.3210.10">
    <property type="entry name" value="Hypothetical protein af1432"/>
    <property type="match status" value="1"/>
</dbReference>
<name>A0A9D1JH83_9FIRM</name>
<dbReference type="Pfam" id="PF13023">
    <property type="entry name" value="HD_3"/>
    <property type="match status" value="1"/>
</dbReference>
<evidence type="ECO:0000313" key="4">
    <source>
        <dbReference type="EMBL" id="HIR94241.1"/>
    </source>
</evidence>
<dbReference type="GO" id="GO:0002953">
    <property type="term" value="F:5'-deoxynucleotidase activity"/>
    <property type="evidence" value="ECO:0007669"/>
    <property type="project" value="InterPro"/>
</dbReference>
<dbReference type="InterPro" id="IPR039356">
    <property type="entry name" value="YfbR/HDDC2"/>
</dbReference>
<accession>A0A9D1JH83</accession>
<dbReference type="SUPFAM" id="SSF109604">
    <property type="entry name" value="HD-domain/PDEase-like"/>
    <property type="match status" value="1"/>
</dbReference>
<sequence>MRERLEQQVSFLLEVDKMKKIYRQTHILGKDRAENDAEHSWHLALMAFLLAEYANEQVDVAKVMKMVLVHDLVEIDAGDTYAYDEAGNASKRQRELQAAERIFGLLPGEQGQELRALWDEFEEYETPEAKYAHTLDNFQPLLLNNANGGGDWKDHQVRKSQIYKRNAKTGEGSREIWEYMAELIDGNIMAGNIEEA</sequence>
<evidence type="ECO:0000259" key="3">
    <source>
        <dbReference type="Pfam" id="PF13023"/>
    </source>
</evidence>
<proteinExistence type="predicted"/>
<evidence type="ECO:0000256" key="1">
    <source>
        <dbReference type="ARBA" id="ARBA00022723"/>
    </source>
</evidence>
<dbReference type="PANTHER" id="PTHR11845:SF13">
    <property type="entry name" value="5'-DEOXYNUCLEOTIDASE HDDC2"/>
    <property type="match status" value="1"/>
</dbReference>
<keyword evidence="2" id="KW-0378">Hydrolase</keyword>
<feature type="domain" description="HD" evidence="3">
    <location>
        <begin position="15"/>
        <end position="177"/>
    </location>
</feature>